<feature type="compositionally biased region" description="Low complexity" evidence="1">
    <location>
        <begin position="14"/>
        <end position="23"/>
    </location>
</feature>
<comment type="caution">
    <text evidence="3">The sequence shown here is derived from an EMBL/GenBank/DDBJ whole genome shotgun (WGS) entry which is preliminary data.</text>
</comment>
<protein>
    <submittedName>
        <fullName evidence="3">Uncharacterized protein</fullName>
    </submittedName>
</protein>
<sequence>MNEATEKEISTQSADLAADAENAAGEKKPQKDAWDKLGAVAPIISGVLIFIMGGYFTYSFNQQQLRLQEIQTIEKFIPHLMGNDKSKRAAILAISSLTNAELASKFAQIFASQGTVSALQSIAETGSEKDKSVAASALAEALENLAARESRLNEMESAFQKALGESDKANESLNGLDKLDEATRLEKLAAMCRERGQNNVADSLLKQAQLIRNRLSDKADKLDKEDKPSSPPLPPAPSHPHQHQPQAQPEGNAEKSDEKTPEAANQTTTDKASAEAETKVAP</sequence>
<feature type="compositionally biased region" description="Basic and acidic residues" evidence="1">
    <location>
        <begin position="218"/>
        <end position="228"/>
    </location>
</feature>
<feature type="region of interest" description="Disordered" evidence="1">
    <location>
        <begin position="1"/>
        <end position="31"/>
    </location>
</feature>
<organism evidence="3 4">
    <name type="scientific">Candidatus Obscuribacter phosphatis</name>
    <dbReference type="NCBI Taxonomy" id="1906157"/>
    <lineage>
        <taxon>Bacteria</taxon>
        <taxon>Bacillati</taxon>
        <taxon>Candidatus Melainabacteria</taxon>
        <taxon>Candidatus Obscuribacterales</taxon>
        <taxon>Candidatus Obscuribacteraceae</taxon>
        <taxon>Candidatus Obscuribacter</taxon>
    </lineage>
</organism>
<dbReference type="AlphaFoldDB" id="A0A8J7PDR7"/>
<keyword evidence="2" id="KW-1133">Transmembrane helix</keyword>
<gene>
    <name evidence="3" type="ORF">J0M35_05660</name>
</gene>
<name>A0A8J7PDR7_9BACT</name>
<evidence type="ECO:0000313" key="3">
    <source>
        <dbReference type="EMBL" id="MBN8659828.1"/>
    </source>
</evidence>
<keyword evidence="2" id="KW-0812">Transmembrane</keyword>
<evidence type="ECO:0000313" key="4">
    <source>
        <dbReference type="Proteomes" id="UP000664277"/>
    </source>
</evidence>
<feature type="region of interest" description="Disordered" evidence="1">
    <location>
        <begin position="218"/>
        <end position="282"/>
    </location>
</feature>
<keyword evidence="2" id="KW-0472">Membrane</keyword>
<feature type="compositionally biased region" description="Basic and acidic residues" evidence="1">
    <location>
        <begin position="252"/>
        <end position="261"/>
    </location>
</feature>
<evidence type="ECO:0000256" key="1">
    <source>
        <dbReference type="SAM" id="MobiDB-lite"/>
    </source>
</evidence>
<evidence type="ECO:0000256" key="2">
    <source>
        <dbReference type="SAM" id="Phobius"/>
    </source>
</evidence>
<reference evidence="3" key="1">
    <citation type="submission" date="2021-02" db="EMBL/GenBank/DDBJ databases">
        <title>Genome-Resolved Metagenomics of a Microbial Community Performing Photosynthetic Biological Nutrient Removal.</title>
        <authorList>
            <person name="Mcdaniel E.A."/>
        </authorList>
    </citation>
    <scope>NUCLEOTIDE SEQUENCE</scope>
    <source>
        <strain evidence="3">UWPOB_OBS1</strain>
    </source>
</reference>
<accession>A0A8J7PDR7</accession>
<dbReference type="Proteomes" id="UP000664277">
    <property type="component" value="Unassembled WGS sequence"/>
</dbReference>
<feature type="transmembrane region" description="Helical" evidence="2">
    <location>
        <begin position="37"/>
        <end position="58"/>
    </location>
</feature>
<feature type="compositionally biased region" description="Basic and acidic residues" evidence="1">
    <location>
        <begin position="272"/>
        <end position="282"/>
    </location>
</feature>
<feature type="compositionally biased region" description="Pro residues" evidence="1">
    <location>
        <begin position="229"/>
        <end position="238"/>
    </location>
</feature>
<proteinExistence type="predicted"/>
<dbReference type="EMBL" id="JAFLCK010000005">
    <property type="protein sequence ID" value="MBN8659828.1"/>
    <property type="molecule type" value="Genomic_DNA"/>
</dbReference>